<protein>
    <submittedName>
        <fullName evidence="2">Uncharacterized protein</fullName>
    </submittedName>
</protein>
<keyword evidence="1" id="KW-0472">Membrane</keyword>
<dbReference type="AlphaFoldDB" id="A0A1F4V4I7"/>
<dbReference type="EMBL" id="MEVH01000022">
    <property type="protein sequence ID" value="OGC51433.1"/>
    <property type="molecule type" value="Genomic_DNA"/>
</dbReference>
<evidence type="ECO:0000256" key="1">
    <source>
        <dbReference type="SAM" id="Phobius"/>
    </source>
</evidence>
<name>A0A1F4V4I7_UNCKA</name>
<gene>
    <name evidence="2" type="ORF">A2982_02590</name>
</gene>
<dbReference type="Proteomes" id="UP000178771">
    <property type="component" value="Unassembled WGS sequence"/>
</dbReference>
<comment type="caution">
    <text evidence="2">The sequence shown here is derived from an EMBL/GenBank/DDBJ whole genome shotgun (WGS) entry which is preliminary data.</text>
</comment>
<feature type="transmembrane region" description="Helical" evidence="1">
    <location>
        <begin position="91"/>
        <end position="109"/>
    </location>
</feature>
<reference evidence="2 3" key="1">
    <citation type="journal article" date="2016" name="Nat. Commun.">
        <title>Thousands of microbial genomes shed light on interconnected biogeochemical processes in an aquifer system.</title>
        <authorList>
            <person name="Anantharaman K."/>
            <person name="Brown C.T."/>
            <person name="Hug L.A."/>
            <person name="Sharon I."/>
            <person name="Castelle C.J."/>
            <person name="Probst A.J."/>
            <person name="Thomas B.C."/>
            <person name="Singh A."/>
            <person name="Wilkins M.J."/>
            <person name="Karaoz U."/>
            <person name="Brodie E.L."/>
            <person name="Williams K.H."/>
            <person name="Hubbard S.S."/>
            <person name="Banfield J.F."/>
        </authorList>
    </citation>
    <scope>NUCLEOTIDE SEQUENCE [LARGE SCALE GENOMIC DNA]</scope>
</reference>
<feature type="transmembrane region" description="Helical" evidence="1">
    <location>
        <begin position="36"/>
        <end position="56"/>
    </location>
</feature>
<sequence length="111" mass="12539">MEIMSKTILVQIPLQKILIIITGIMVRIIFCLDCYALAMVLMTSPVICVAGTIIILGKQITCRSILEILQSMTVCWICEFSASRFRLASLALYYFLGFGFEGVLKNYVFEK</sequence>
<evidence type="ECO:0000313" key="3">
    <source>
        <dbReference type="Proteomes" id="UP000178771"/>
    </source>
</evidence>
<proteinExistence type="predicted"/>
<keyword evidence="1" id="KW-1133">Transmembrane helix</keyword>
<accession>A0A1F4V4I7</accession>
<feature type="transmembrane region" description="Helical" evidence="1">
    <location>
        <begin position="12"/>
        <end position="30"/>
    </location>
</feature>
<evidence type="ECO:0000313" key="2">
    <source>
        <dbReference type="EMBL" id="OGC51433.1"/>
    </source>
</evidence>
<organism evidence="2 3">
    <name type="scientific">candidate division WWE3 bacterium RIFCSPLOWO2_01_FULL_39_13</name>
    <dbReference type="NCBI Taxonomy" id="1802624"/>
    <lineage>
        <taxon>Bacteria</taxon>
        <taxon>Katanobacteria</taxon>
    </lineage>
</organism>
<keyword evidence="1" id="KW-0812">Transmembrane</keyword>